<feature type="domain" description="BPL/LPL catalytic" evidence="2">
    <location>
        <begin position="13"/>
        <end position="207"/>
    </location>
</feature>
<evidence type="ECO:0000313" key="4">
    <source>
        <dbReference type="Proteomes" id="UP000035860"/>
    </source>
</evidence>
<dbReference type="NCBIfam" id="TIGR00121">
    <property type="entry name" value="birA_ligase"/>
    <property type="match status" value="1"/>
</dbReference>
<protein>
    <submittedName>
        <fullName evidence="3">Biotin/lipoate A/B protein ligase</fullName>
    </submittedName>
</protein>
<evidence type="ECO:0000259" key="2">
    <source>
        <dbReference type="PROSITE" id="PS51733"/>
    </source>
</evidence>
<dbReference type="InterPro" id="IPR004408">
    <property type="entry name" value="Biotin_CoA_COase_ligase"/>
</dbReference>
<dbReference type="GO" id="GO:0004077">
    <property type="term" value="F:biotin--[biotin carboxyl-carrier protein] ligase activity"/>
    <property type="evidence" value="ECO:0007669"/>
    <property type="project" value="InterPro"/>
</dbReference>
<organism evidence="3 4">
    <name type="scientific">Moraxella bovoculi 237</name>
    <dbReference type="NCBI Taxonomy" id="743974"/>
    <lineage>
        <taxon>Bacteria</taxon>
        <taxon>Pseudomonadati</taxon>
        <taxon>Pseudomonadota</taxon>
        <taxon>Gammaproteobacteria</taxon>
        <taxon>Moraxellales</taxon>
        <taxon>Moraxellaceae</taxon>
        <taxon>Moraxella</taxon>
    </lineage>
</organism>
<reference evidence="3 4" key="1">
    <citation type="journal article" date="2014" name="Genome Announc.">
        <title>Draft Genome Sequence of Moraxella bovoculi Strain 237T (ATCC BAA-1259T) Isolated from a Calf with Infectious Bovine Keratoconjunctivitis.</title>
        <authorList>
            <person name="Calcutt M.J."/>
            <person name="Foecking M.F."/>
            <person name="Martin N.T."/>
            <person name="Mhlanga-Mutangadura T."/>
            <person name="Reilly T.J."/>
        </authorList>
    </citation>
    <scope>NUCLEOTIDE SEQUENCE [LARGE SCALE GENOMIC DNA]</scope>
    <source>
        <strain evidence="3 4">237</strain>
    </source>
</reference>
<proteinExistence type="predicted"/>
<gene>
    <name evidence="3" type="ORF">MBO_06676</name>
</gene>
<dbReference type="EMBL" id="AOMT01000025">
    <property type="protein sequence ID" value="KDN24913.1"/>
    <property type="molecule type" value="Genomic_DNA"/>
</dbReference>
<dbReference type="eggNOG" id="COG0340">
    <property type="taxonomic scope" value="Bacteria"/>
</dbReference>
<dbReference type="InterPro" id="IPR045864">
    <property type="entry name" value="aa-tRNA-synth_II/BPL/LPL"/>
</dbReference>
<dbReference type="Pfam" id="PF03099">
    <property type="entry name" value="BPL_LplA_LipB"/>
    <property type="match status" value="1"/>
</dbReference>
<dbReference type="PANTHER" id="PTHR12835:SF5">
    <property type="entry name" value="BIOTIN--PROTEIN LIGASE"/>
    <property type="match status" value="1"/>
</dbReference>
<comment type="caution">
    <text evidence="3">The sequence shown here is derived from an EMBL/GenBank/DDBJ whole genome shotgun (WGS) entry which is preliminary data.</text>
</comment>
<sequence length="280" mass="30653">MAFVTSTLHTHFDSTDSTNTQLIHAITDGAHSHITPHLYTASHQTAGRGQHGRTWVSGADNVFLSLYIPIGNGAYELNTLSGLLSLAVGYELANLPIIQNINTHRQTASLPPIGVKWANDVGFYDDKAGFFKKLSGILIEPVFKKLDKNTLVGVVIGVGLNVNNSPVIKDGLYQATCLKELSDIKTTAQDLYIPMANAVFQAVEICNHCKEPMYLQNFIDKFNANHLLTDKLIHIFMQNNMTDIYAKGRCIGIGNQGELLLNDNGDIKPIFAGMAKIVTN</sequence>
<dbReference type="AlphaFoldDB" id="A0A066UL19"/>
<dbReference type="GO" id="GO:0005737">
    <property type="term" value="C:cytoplasm"/>
    <property type="evidence" value="ECO:0007669"/>
    <property type="project" value="TreeGrafter"/>
</dbReference>
<keyword evidence="4" id="KW-1185">Reference proteome</keyword>
<dbReference type="SUPFAM" id="SSF55681">
    <property type="entry name" value="Class II aaRS and biotin synthetases"/>
    <property type="match status" value="1"/>
</dbReference>
<evidence type="ECO:0000313" key="3">
    <source>
        <dbReference type="EMBL" id="KDN24913.1"/>
    </source>
</evidence>
<keyword evidence="1 3" id="KW-0436">Ligase</keyword>
<dbReference type="PANTHER" id="PTHR12835">
    <property type="entry name" value="BIOTIN PROTEIN LIGASE"/>
    <property type="match status" value="1"/>
</dbReference>
<dbReference type="Gene3D" id="3.30.930.10">
    <property type="entry name" value="Bira Bifunctional Protein, Domain 2"/>
    <property type="match status" value="1"/>
</dbReference>
<dbReference type="InterPro" id="IPR004143">
    <property type="entry name" value="BPL_LPL_catalytic"/>
</dbReference>
<evidence type="ECO:0000256" key="1">
    <source>
        <dbReference type="ARBA" id="ARBA00022598"/>
    </source>
</evidence>
<dbReference type="PROSITE" id="PS51733">
    <property type="entry name" value="BPL_LPL_CATALYTIC"/>
    <property type="match status" value="1"/>
</dbReference>
<name>A0A066UL19_9GAMM</name>
<dbReference type="OrthoDB" id="9807064at2"/>
<dbReference type="RefSeq" id="WP_036365913.1">
    <property type="nucleotide sequence ID" value="NZ_AOMT01000025.1"/>
</dbReference>
<accession>A0A066UL19</accession>
<dbReference type="Proteomes" id="UP000035860">
    <property type="component" value="Unassembled WGS sequence"/>
</dbReference>